<keyword evidence="2" id="KW-0812">Transmembrane</keyword>
<reference evidence="3" key="1">
    <citation type="submission" date="2021-02" db="EMBL/GenBank/DDBJ databases">
        <authorList>
            <person name="Johnson B.J."/>
            <person name="Isenhart S.H."/>
            <person name="Brown D.K."/>
            <person name="Kleven A.S."/>
            <person name="Bohn B.R."/>
            <person name="Martinez L.A."/>
            <person name="Garcia C.A."/>
            <person name="Zack K.M."/>
            <person name="Garlena R.A."/>
            <person name="Russell D.A."/>
            <person name="Jacobs-Sera D."/>
            <person name="Hatfull G.F."/>
        </authorList>
    </citation>
    <scope>NUCLEOTIDE SEQUENCE</scope>
</reference>
<evidence type="ECO:0000256" key="2">
    <source>
        <dbReference type="SAM" id="Phobius"/>
    </source>
</evidence>
<keyword evidence="2" id="KW-0472">Membrane</keyword>
<keyword evidence="4" id="KW-1185">Reference proteome</keyword>
<name>A0A8A5LS69_9CAUD</name>
<gene>
    <name evidence="3" type="primary">56</name>
    <name evidence="3" type="ORF">SEA_PRAIRIE_56</name>
</gene>
<evidence type="ECO:0000313" key="4">
    <source>
        <dbReference type="Proteomes" id="UP000664925"/>
    </source>
</evidence>
<sequence length="88" mass="9749">MLEILADMAPTAAGALLGVLLGEAVLLGLRRYKMHRAIRRWSTLLERYKLDGKTGTFRIPEERPHGRRKASGGRLPESPEGGPWGRVS</sequence>
<accession>A0A8A5LS69</accession>
<evidence type="ECO:0000256" key="1">
    <source>
        <dbReference type="SAM" id="MobiDB-lite"/>
    </source>
</evidence>
<proteinExistence type="predicted"/>
<organism evidence="3 4">
    <name type="scientific">Arthrobacter phage Prairie</name>
    <dbReference type="NCBI Taxonomy" id="2816463"/>
    <lineage>
        <taxon>Viruses</taxon>
        <taxon>Duplodnaviria</taxon>
        <taxon>Heunggongvirae</taxon>
        <taxon>Uroviricota</taxon>
        <taxon>Caudoviricetes</taxon>
        <taxon>Berryhillviridae</taxon>
        <taxon>Lilmacvirus</taxon>
        <taxon>Lilmacvirus prairie</taxon>
    </lineage>
</organism>
<feature type="transmembrane region" description="Helical" evidence="2">
    <location>
        <begin position="12"/>
        <end position="29"/>
    </location>
</feature>
<keyword evidence="2" id="KW-1133">Transmembrane helix</keyword>
<feature type="region of interest" description="Disordered" evidence="1">
    <location>
        <begin position="56"/>
        <end position="88"/>
    </location>
</feature>
<protein>
    <submittedName>
        <fullName evidence="3">Membrane protein</fullName>
    </submittedName>
</protein>
<dbReference type="EMBL" id="MW601223">
    <property type="protein sequence ID" value="QTF82153.1"/>
    <property type="molecule type" value="Genomic_DNA"/>
</dbReference>
<dbReference type="Proteomes" id="UP000664925">
    <property type="component" value="Segment"/>
</dbReference>
<evidence type="ECO:0000313" key="3">
    <source>
        <dbReference type="EMBL" id="QTF82153.1"/>
    </source>
</evidence>